<feature type="domain" description="Thiamine pyrophosphate enzyme central" evidence="5">
    <location>
        <begin position="196"/>
        <end position="331"/>
    </location>
</feature>
<dbReference type="Gene3D" id="3.40.50.1220">
    <property type="entry name" value="TPP-binding domain"/>
    <property type="match status" value="1"/>
</dbReference>
<name>A0A932HZK0_UNCTE</name>
<feature type="domain" description="Thiamine pyrophosphate enzyme N-terminal TPP-binding" evidence="7">
    <location>
        <begin position="4"/>
        <end position="116"/>
    </location>
</feature>
<dbReference type="CDD" id="cd07035">
    <property type="entry name" value="TPP_PYR_POX_like"/>
    <property type="match status" value="1"/>
</dbReference>
<dbReference type="InterPro" id="IPR012001">
    <property type="entry name" value="Thiamin_PyroP_enz_TPP-bd_dom"/>
</dbReference>
<dbReference type="Pfam" id="PF02775">
    <property type="entry name" value="TPP_enzyme_C"/>
    <property type="match status" value="1"/>
</dbReference>
<dbReference type="EMBL" id="JACPUR010000004">
    <property type="protein sequence ID" value="MBI3126559.1"/>
    <property type="molecule type" value="Genomic_DNA"/>
</dbReference>
<evidence type="ECO:0000259" key="7">
    <source>
        <dbReference type="Pfam" id="PF02776"/>
    </source>
</evidence>
<dbReference type="InterPro" id="IPR029061">
    <property type="entry name" value="THDP-binding"/>
</dbReference>
<dbReference type="GO" id="GO:0009097">
    <property type="term" value="P:isoleucine biosynthetic process"/>
    <property type="evidence" value="ECO:0007669"/>
    <property type="project" value="TreeGrafter"/>
</dbReference>
<dbReference type="InterPro" id="IPR029035">
    <property type="entry name" value="DHS-like_NAD/FAD-binding_dom"/>
</dbReference>
<dbReference type="GO" id="GO:0030976">
    <property type="term" value="F:thiamine pyrophosphate binding"/>
    <property type="evidence" value="ECO:0007669"/>
    <property type="project" value="InterPro"/>
</dbReference>
<comment type="cofactor">
    <cofactor evidence="1">
        <name>thiamine diphosphate</name>
        <dbReference type="ChEBI" id="CHEBI:58937"/>
    </cofactor>
</comment>
<dbReference type="InterPro" id="IPR011766">
    <property type="entry name" value="TPP_enzyme_TPP-bd"/>
</dbReference>
<sequence>MPKMTGAQYLAEALKGYGVTHLFHVPAILRRTMVEMEERTQINRVVTHGEKAAAYMADGYARASGRPGVCGAQVIGALNLAAGLRDAWLARSPVIAFTGGRSAATKFRGVYQEVDDVPSFEPVTKFNATVDNVARIPDMLCQAFRAATTGSPGPVHLQFAGNEGQLDAEEADMEVRVEPEFSRVSPFRPEPDPAKVREAARLLGAARKPVIVAGGGVRASGASKELLELAEKLQIPVATSLNGKDSIPARHPLSVGVVGTYSRKSANRVVKEADLVFFVGSSAGGMATHFWAVPPIGTPAIQLDIDPMTLGRNYPLKAAVNGDAKVSLKKLAEAADPSTAASRKPWVERAQAIVKEFYEEYAPLLNSEQVPMRPERICRELSEHLPSDAIAAVDTGHSGMWMGGMWDLKQGQGYMRSAGHLGWAFPAALGAKCGAPERPVLCFTGDAGFYYHIGEVETAARWNINAVILVNDNRSGNQSKRGFDRAYGGQQTKKGFELWGFNEVNLAKVAESLGATGIRVEKPGDLKGALDKAFSIKKGPVVLDVISDIDAAAPLAFS</sequence>
<evidence type="ECO:0000256" key="2">
    <source>
        <dbReference type="ARBA" id="ARBA00007812"/>
    </source>
</evidence>
<reference evidence="8" key="1">
    <citation type="submission" date="2020-07" db="EMBL/GenBank/DDBJ databases">
        <title>Huge and variable diversity of episymbiotic CPR bacteria and DPANN archaea in groundwater ecosystems.</title>
        <authorList>
            <person name="He C.Y."/>
            <person name="Keren R."/>
            <person name="Whittaker M."/>
            <person name="Farag I.F."/>
            <person name="Doudna J."/>
            <person name="Cate J.H.D."/>
            <person name="Banfield J.F."/>
        </authorList>
    </citation>
    <scope>NUCLEOTIDE SEQUENCE</scope>
    <source>
        <strain evidence="8">NC_groundwater_763_Ag_S-0.2um_68_21</strain>
    </source>
</reference>
<proteinExistence type="inferred from homology"/>
<dbReference type="Pfam" id="PF02776">
    <property type="entry name" value="TPP_enzyme_N"/>
    <property type="match status" value="1"/>
</dbReference>
<dbReference type="GO" id="GO:0050660">
    <property type="term" value="F:flavin adenine dinucleotide binding"/>
    <property type="evidence" value="ECO:0007669"/>
    <property type="project" value="TreeGrafter"/>
</dbReference>
<evidence type="ECO:0000259" key="6">
    <source>
        <dbReference type="Pfam" id="PF02775"/>
    </source>
</evidence>
<dbReference type="PANTHER" id="PTHR18968:SF13">
    <property type="entry name" value="ACETOLACTATE SYNTHASE CATALYTIC SUBUNIT, MITOCHONDRIAL"/>
    <property type="match status" value="1"/>
</dbReference>
<evidence type="ECO:0000313" key="9">
    <source>
        <dbReference type="Proteomes" id="UP000782312"/>
    </source>
</evidence>
<dbReference type="AlphaFoldDB" id="A0A932HZK0"/>
<evidence type="ECO:0000256" key="3">
    <source>
        <dbReference type="ARBA" id="ARBA00023052"/>
    </source>
</evidence>
<comment type="similarity">
    <text evidence="2 4">Belongs to the TPP enzyme family.</text>
</comment>
<dbReference type="CDD" id="cd00568">
    <property type="entry name" value="TPP_enzymes"/>
    <property type="match status" value="1"/>
</dbReference>
<dbReference type="GO" id="GO:0003984">
    <property type="term" value="F:acetolactate synthase activity"/>
    <property type="evidence" value="ECO:0007669"/>
    <property type="project" value="TreeGrafter"/>
</dbReference>
<dbReference type="SUPFAM" id="SSF52467">
    <property type="entry name" value="DHS-like NAD/FAD-binding domain"/>
    <property type="match status" value="1"/>
</dbReference>
<evidence type="ECO:0000256" key="1">
    <source>
        <dbReference type="ARBA" id="ARBA00001964"/>
    </source>
</evidence>
<dbReference type="SUPFAM" id="SSF52518">
    <property type="entry name" value="Thiamin diphosphate-binding fold (THDP-binding)"/>
    <property type="match status" value="2"/>
</dbReference>
<dbReference type="GO" id="GO:0009099">
    <property type="term" value="P:L-valine biosynthetic process"/>
    <property type="evidence" value="ECO:0007669"/>
    <property type="project" value="TreeGrafter"/>
</dbReference>
<dbReference type="PROSITE" id="PS00187">
    <property type="entry name" value="TPP_ENZYMES"/>
    <property type="match status" value="1"/>
</dbReference>
<dbReference type="InterPro" id="IPR045229">
    <property type="entry name" value="TPP_enz"/>
</dbReference>
<accession>A0A932HZK0</accession>
<dbReference type="Gene3D" id="3.40.50.970">
    <property type="match status" value="2"/>
</dbReference>
<dbReference type="Pfam" id="PF00205">
    <property type="entry name" value="TPP_enzyme_M"/>
    <property type="match status" value="1"/>
</dbReference>
<keyword evidence="3 4" id="KW-0786">Thiamine pyrophosphate</keyword>
<organism evidence="8 9">
    <name type="scientific">Tectimicrobiota bacterium</name>
    <dbReference type="NCBI Taxonomy" id="2528274"/>
    <lineage>
        <taxon>Bacteria</taxon>
        <taxon>Pseudomonadati</taxon>
        <taxon>Nitrospinota/Tectimicrobiota group</taxon>
        <taxon>Candidatus Tectimicrobiota</taxon>
    </lineage>
</organism>
<comment type="caution">
    <text evidence="8">The sequence shown here is derived from an EMBL/GenBank/DDBJ whole genome shotgun (WGS) entry which is preliminary data.</text>
</comment>
<evidence type="ECO:0000259" key="5">
    <source>
        <dbReference type="Pfam" id="PF00205"/>
    </source>
</evidence>
<dbReference type="InterPro" id="IPR012000">
    <property type="entry name" value="Thiamin_PyroP_enz_cen_dom"/>
</dbReference>
<gene>
    <name evidence="8" type="ORF">HYZ11_03030</name>
</gene>
<evidence type="ECO:0000256" key="4">
    <source>
        <dbReference type="RuleBase" id="RU362132"/>
    </source>
</evidence>
<dbReference type="GO" id="GO:0005948">
    <property type="term" value="C:acetolactate synthase complex"/>
    <property type="evidence" value="ECO:0007669"/>
    <property type="project" value="TreeGrafter"/>
</dbReference>
<dbReference type="GO" id="GO:0000287">
    <property type="term" value="F:magnesium ion binding"/>
    <property type="evidence" value="ECO:0007669"/>
    <property type="project" value="InterPro"/>
</dbReference>
<protein>
    <submittedName>
        <fullName evidence="8">Thiamine pyrophosphate-binding protein</fullName>
    </submittedName>
</protein>
<feature type="domain" description="Thiamine pyrophosphate enzyme TPP-binding" evidence="6">
    <location>
        <begin position="394"/>
        <end position="545"/>
    </location>
</feature>
<dbReference type="Proteomes" id="UP000782312">
    <property type="component" value="Unassembled WGS sequence"/>
</dbReference>
<dbReference type="PANTHER" id="PTHR18968">
    <property type="entry name" value="THIAMINE PYROPHOSPHATE ENZYMES"/>
    <property type="match status" value="1"/>
</dbReference>
<evidence type="ECO:0000313" key="8">
    <source>
        <dbReference type="EMBL" id="MBI3126559.1"/>
    </source>
</evidence>
<dbReference type="InterPro" id="IPR000399">
    <property type="entry name" value="TPP-bd_CS"/>
</dbReference>